<name>A0A9D4FZI6_DREPO</name>
<reference evidence="1" key="1">
    <citation type="journal article" date="2019" name="bioRxiv">
        <title>The Genome of the Zebra Mussel, Dreissena polymorpha: A Resource for Invasive Species Research.</title>
        <authorList>
            <person name="McCartney M.A."/>
            <person name="Auch B."/>
            <person name="Kono T."/>
            <person name="Mallez S."/>
            <person name="Zhang Y."/>
            <person name="Obille A."/>
            <person name="Becker A."/>
            <person name="Abrahante J.E."/>
            <person name="Garbe J."/>
            <person name="Badalamenti J.P."/>
            <person name="Herman A."/>
            <person name="Mangelson H."/>
            <person name="Liachko I."/>
            <person name="Sullivan S."/>
            <person name="Sone E.D."/>
            <person name="Koren S."/>
            <person name="Silverstein K.A.T."/>
            <person name="Beckman K.B."/>
            <person name="Gohl D.M."/>
        </authorList>
    </citation>
    <scope>NUCLEOTIDE SEQUENCE</scope>
    <source>
        <strain evidence="1">Duluth1</strain>
        <tissue evidence="1">Whole animal</tissue>
    </source>
</reference>
<gene>
    <name evidence="1" type="ORF">DPMN_135621</name>
</gene>
<comment type="caution">
    <text evidence="1">The sequence shown here is derived from an EMBL/GenBank/DDBJ whole genome shotgun (WGS) entry which is preliminary data.</text>
</comment>
<reference evidence="1" key="2">
    <citation type="submission" date="2020-11" db="EMBL/GenBank/DDBJ databases">
        <authorList>
            <person name="McCartney M.A."/>
            <person name="Auch B."/>
            <person name="Kono T."/>
            <person name="Mallez S."/>
            <person name="Becker A."/>
            <person name="Gohl D.M."/>
            <person name="Silverstein K.A.T."/>
            <person name="Koren S."/>
            <person name="Bechman K.B."/>
            <person name="Herman A."/>
            <person name="Abrahante J.E."/>
            <person name="Garbe J."/>
        </authorList>
    </citation>
    <scope>NUCLEOTIDE SEQUENCE</scope>
    <source>
        <strain evidence="1">Duluth1</strain>
        <tissue evidence="1">Whole animal</tissue>
    </source>
</reference>
<dbReference type="Proteomes" id="UP000828390">
    <property type="component" value="Unassembled WGS sequence"/>
</dbReference>
<sequence>MLTKDSSELKELIKDFVLQLKEEMLGSLVLRIEKVESELFDKEIENGKLAKEIETLGKSLKAGRVDISHNNLVFSTTRIDQYSSDTF</sequence>
<keyword evidence="2" id="KW-1185">Reference proteome</keyword>
<evidence type="ECO:0000313" key="2">
    <source>
        <dbReference type="Proteomes" id="UP000828390"/>
    </source>
</evidence>
<evidence type="ECO:0000313" key="1">
    <source>
        <dbReference type="EMBL" id="KAH3807286.1"/>
    </source>
</evidence>
<accession>A0A9D4FZI6</accession>
<dbReference type="AlphaFoldDB" id="A0A9D4FZI6"/>
<proteinExistence type="predicted"/>
<dbReference type="EMBL" id="JAIWYP010000006">
    <property type="protein sequence ID" value="KAH3807286.1"/>
    <property type="molecule type" value="Genomic_DNA"/>
</dbReference>
<protein>
    <submittedName>
        <fullName evidence="1">Uncharacterized protein</fullName>
    </submittedName>
</protein>
<organism evidence="1 2">
    <name type="scientific">Dreissena polymorpha</name>
    <name type="common">Zebra mussel</name>
    <name type="synonym">Mytilus polymorpha</name>
    <dbReference type="NCBI Taxonomy" id="45954"/>
    <lineage>
        <taxon>Eukaryota</taxon>
        <taxon>Metazoa</taxon>
        <taxon>Spiralia</taxon>
        <taxon>Lophotrochozoa</taxon>
        <taxon>Mollusca</taxon>
        <taxon>Bivalvia</taxon>
        <taxon>Autobranchia</taxon>
        <taxon>Heteroconchia</taxon>
        <taxon>Euheterodonta</taxon>
        <taxon>Imparidentia</taxon>
        <taxon>Neoheterodontei</taxon>
        <taxon>Myida</taxon>
        <taxon>Dreissenoidea</taxon>
        <taxon>Dreissenidae</taxon>
        <taxon>Dreissena</taxon>
    </lineage>
</organism>